<evidence type="ECO:0000313" key="10">
    <source>
        <dbReference type="Proteomes" id="UP000563094"/>
    </source>
</evidence>
<feature type="transmembrane region" description="Helical" evidence="8">
    <location>
        <begin position="233"/>
        <end position="249"/>
    </location>
</feature>
<sequence>MFLLALLPIAVLILFSLLRSVREAALLGLVVTSGLFFYWGAPVAQYLAVMGVSVVSTLNILMIVFGALFLYNVMQGTGLVEQIGQSLEQIHPSKEIRFFLLALGLTAFFEGVAGFGTPGAIVPLLLMAMGYDALVSVAVVLLFDGLFAIFGAVGTPLLTGMQHPLRLPPDQVRQIGLWAAVIGVLVQGALLFFVFRFLRNAQTPVRHKAQVWVLFSFFAVPFCGFAWWVTDLATVLAALAMLVLSVLYLRSKGTRLQVGPWVPYVLLAGLLLLPKLWGGLQQVLGWELRFHHLFGTGISTGLRPLLSPLFPFLLVGGVVALYQKSRTFYLAEAGKKTAMVSLVLFPSIMIAQLMIHSGGVQPSMVNYISGMMGRLQGGYVLFSPFLGILGAFITGSTTVSNVVFAPSQLETAQLLKVNATVILALQLVGAGLGNAICLFNIVAAASIANLKDYKEVLRLNLLPALVAGFLAGALGWLLLWLL</sequence>
<protein>
    <recommendedName>
        <fullName evidence="8">L-lactate permease</fullName>
    </recommendedName>
</protein>
<feature type="transmembrane region" description="Helical" evidence="8">
    <location>
        <begin position="379"/>
        <end position="405"/>
    </location>
</feature>
<dbReference type="InterPro" id="IPR003804">
    <property type="entry name" value="Lactate_perm"/>
</dbReference>
<evidence type="ECO:0000256" key="8">
    <source>
        <dbReference type="RuleBase" id="RU365092"/>
    </source>
</evidence>
<dbReference type="Proteomes" id="UP000563094">
    <property type="component" value="Unassembled WGS sequence"/>
</dbReference>
<dbReference type="Pfam" id="PF02652">
    <property type="entry name" value="Lactate_perm"/>
    <property type="match status" value="2"/>
</dbReference>
<dbReference type="RefSeq" id="WP_182514212.1">
    <property type="nucleotide sequence ID" value="NZ_JACJIQ010000020.1"/>
</dbReference>
<dbReference type="GO" id="GO:0005886">
    <property type="term" value="C:plasma membrane"/>
    <property type="evidence" value="ECO:0007669"/>
    <property type="project" value="UniProtKB-SubCell"/>
</dbReference>
<evidence type="ECO:0000256" key="1">
    <source>
        <dbReference type="ARBA" id="ARBA00004651"/>
    </source>
</evidence>
<feature type="transmembrane region" description="Helical" evidence="8">
    <location>
        <begin position="261"/>
        <end position="280"/>
    </location>
</feature>
<keyword evidence="5 8" id="KW-0812">Transmembrane</keyword>
<keyword evidence="3 8" id="KW-0813">Transport</keyword>
<evidence type="ECO:0000256" key="4">
    <source>
        <dbReference type="ARBA" id="ARBA00022475"/>
    </source>
</evidence>
<dbReference type="GO" id="GO:0015129">
    <property type="term" value="F:lactate transmembrane transporter activity"/>
    <property type="evidence" value="ECO:0007669"/>
    <property type="project" value="UniProtKB-UniRule"/>
</dbReference>
<evidence type="ECO:0000256" key="7">
    <source>
        <dbReference type="ARBA" id="ARBA00023136"/>
    </source>
</evidence>
<dbReference type="AlphaFoldDB" id="A0A839H013"/>
<feature type="transmembrane region" description="Helical" evidence="8">
    <location>
        <begin position="175"/>
        <end position="197"/>
    </location>
</feature>
<comment type="function">
    <text evidence="8">Uptake of L-lactate across the membrane. Can also transport D-lactate and glycolate.</text>
</comment>
<feature type="transmembrane region" description="Helical" evidence="8">
    <location>
        <begin position="300"/>
        <end position="322"/>
    </location>
</feature>
<feature type="transmembrane region" description="Helical" evidence="8">
    <location>
        <begin position="342"/>
        <end position="359"/>
    </location>
</feature>
<dbReference type="GO" id="GO:0015295">
    <property type="term" value="F:solute:proton symporter activity"/>
    <property type="evidence" value="ECO:0007669"/>
    <property type="project" value="TreeGrafter"/>
</dbReference>
<reference evidence="9 10" key="1">
    <citation type="submission" date="2020-08" db="EMBL/GenBank/DDBJ databases">
        <title>Genomic Encyclopedia of Type Strains, Phase IV (KMG-IV): sequencing the most valuable type-strain genomes for metagenomic binning, comparative biology and taxonomic classification.</title>
        <authorList>
            <person name="Goeker M."/>
        </authorList>
    </citation>
    <scope>NUCLEOTIDE SEQUENCE [LARGE SCALE GENOMIC DNA]</scope>
    <source>
        <strain evidence="9 10">DSM 29854</strain>
    </source>
</reference>
<gene>
    <name evidence="9" type="ORF">FHS90_004006</name>
</gene>
<evidence type="ECO:0000256" key="6">
    <source>
        <dbReference type="ARBA" id="ARBA00022989"/>
    </source>
</evidence>
<comment type="similarity">
    <text evidence="2 8">Belongs to the lactate permease family.</text>
</comment>
<dbReference type="EMBL" id="JACJIQ010000020">
    <property type="protein sequence ID" value="MBA9079271.1"/>
    <property type="molecule type" value="Genomic_DNA"/>
</dbReference>
<proteinExistence type="inferred from homology"/>
<feature type="transmembrane region" description="Helical" evidence="8">
    <location>
        <begin position="461"/>
        <end position="481"/>
    </location>
</feature>
<accession>A0A839H013</accession>
<evidence type="ECO:0000256" key="3">
    <source>
        <dbReference type="ARBA" id="ARBA00022448"/>
    </source>
</evidence>
<keyword evidence="10" id="KW-1185">Reference proteome</keyword>
<evidence type="ECO:0000256" key="5">
    <source>
        <dbReference type="ARBA" id="ARBA00022692"/>
    </source>
</evidence>
<dbReference type="PANTHER" id="PTHR30003:SF0">
    <property type="entry name" value="GLYCOLATE PERMEASE GLCA-RELATED"/>
    <property type="match status" value="1"/>
</dbReference>
<comment type="subcellular location">
    <subcellularLocation>
        <location evidence="1 8">Cell membrane</location>
        <topology evidence="1 8">Multi-pass membrane protein</topology>
    </subcellularLocation>
</comment>
<keyword evidence="6 8" id="KW-1133">Transmembrane helix</keyword>
<feature type="transmembrane region" description="Helical" evidence="8">
    <location>
        <begin position="209"/>
        <end position="227"/>
    </location>
</feature>
<evidence type="ECO:0000313" key="9">
    <source>
        <dbReference type="EMBL" id="MBA9079271.1"/>
    </source>
</evidence>
<name>A0A839H013_9BACT</name>
<feature type="transmembrane region" description="Helical" evidence="8">
    <location>
        <begin position="417"/>
        <end position="441"/>
    </location>
</feature>
<feature type="transmembrane region" description="Helical" evidence="8">
    <location>
        <begin position="133"/>
        <end position="155"/>
    </location>
</feature>
<dbReference type="PANTHER" id="PTHR30003">
    <property type="entry name" value="L-LACTATE PERMEASE"/>
    <property type="match status" value="1"/>
</dbReference>
<evidence type="ECO:0000256" key="2">
    <source>
        <dbReference type="ARBA" id="ARBA00010100"/>
    </source>
</evidence>
<keyword evidence="7 8" id="KW-0472">Membrane</keyword>
<organism evidence="9 10">
    <name type="scientific">Rufibacter quisquiliarum</name>
    <dbReference type="NCBI Taxonomy" id="1549639"/>
    <lineage>
        <taxon>Bacteria</taxon>
        <taxon>Pseudomonadati</taxon>
        <taxon>Bacteroidota</taxon>
        <taxon>Cytophagia</taxon>
        <taxon>Cytophagales</taxon>
        <taxon>Hymenobacteraceae</taxon>
        <taxon>Rufibacter</taxon>
    </lineage>
</organism>
<comment type="caution">
    <text evidence="9">The sequence shown here is derived from an EMBL/GenBank/DDBJ whole genome shotgun (WGS) entry which is preliminary data.</text>
</comment>
<keyword evidence="4 8" id="KW-1003">Cell membrane</keyword>
<feature type="transmembrane region" description="Helical" evidence="8">
    <location>
        <begin position="98"/>
        <end position="126"/>
    </location>
</feature>